<feature type="transmembrane region" description="Helical" evidence="1">
    <location>
        <begin position="104"/>
        <end position="130"/>
    </location>
</feature>
<keyword evidence="1" id="KW-1133">Transmembrane helix</keyword>
<reference evidence="2" key="2">
    <citation type="submission" date="2022-09" db="EMBL/GenBank/DDBJ databases">
        <authorList>
            <person name="Sun Q."/>
            <person name="Ohkuma M."/>
        </authorList>
    </citation>
    <scope>NUCLEOTIDE SEQUENCE</scope>
    <source>
        <strain evidence="2">JCM 13583</strain>
    </source>
</reference>
<proteinExistence type="predicted"/>
<organism evidence="2 3">
    <name type="scientific">Thermogymnomonas acidicola</name>
    <dbReference type="NCBI Taxonomy" id="399579"/>
    <lineage>
        <taxon>Archaea</taxon>
        <taxon>Methanobacteriati</taxon>
        <taxon>Thermoplasmatota</taxon>
        <taxon>Thermoplasmata</taxon>
        <taxon>Thermoplasmatales</taxon>
        <taxon>Thermogymnomonas</taxon>
    </lineage>
</organism>
<evidence type="ECO:0000256" key="1">
    <source>
        <dbReference type="SAM" id="Phobius"/>
    </source>
</evidence>
<feature type="transmembrane region" description="Helical" evidence="1">
    <location>
        <begin position="167"/>
        <end position="184"/>
    </location>
</feature>
<dbReference type="AlphaFoldDB" id="A0AA37FA75"/>
<comment type="caution">
    <text evidence="2">The sequence shown here is derived from an EMBL/GenBank/DDBJ whole genome shotgun (WGS) entry which is preliminary data.</text>
</comment>
<feature type="transmembrane region" description="Helical" evidence="1">
    <location>
        <begin position="190"/>
        <end position="209"/>
    </location>
</feature>
<keyword evidence="1" id="KW-0472">Membrane</keyword>
<feature type="transmembrane region" description="Helical" evidence="1">
    <location>
        <begin position="6"/>
        <end position="26"/>
    </location>
</feature>
<dbReference type="Pfam" id="PF16955">
    <property type="entry name" value="OFeT_1"/>
    <property type="match status" value="1"/>
</dbReference>
<keyword evidence="3" id="KW-1185">Reference proteome</keyword>
<keyword evidence="1" id="KW-0812">Transmembrane</keyword>
<evidence type="ECO:0000313" key="3">
    <source>
        <dbReference type="Proteomes" id="UP000632195"/>
    </source>
</evidence>
<feature type="transmembrane region" description="Helical" evidence="1">
    <location>
        <begin position="136"/>
        <end position="155"/>
    </location>
</feature>
<sequence>MDTAIFLGALGITVLEMSEAAAVSVIMSSESGDKRPYAGTALGVITVMVPTFLIGSYISRLPLLYVRLFSATLLLYFGIRLARSARRSIIYQRKGFPQKDEEKTAGLWAASYSVGLVEAFEAAIVLVALAPQGIVSTLYGMLAGVAATLVGAYILKSQVRKMKQAAMKSVVSALLLSFSAFWYTESFRPTSDLFLLPAFAIFLVAVYAYGNHGIGKESAAGH</sequence>
<protein>
    <recommendedName>
        <fullName evidence="4">GDT1 family protein</fullName>
    </recommendedName>
</protein>
<accession>A0AA37FA75</accession>
<reference evidence="2" key="1">
    <citation type="journal article" date="2014" name="Int. J. Syst. Evol. Microbiol.">
        <title>Complete genome sequence of Corynebacterium casei LMG S-19264T (=DSM 44701T), isolated from a smear-ripened cheese.</title>
        <authorList>
            <consortium name="US DOE Joint Genome Institute (JGI-PGF)"/>
            <person name="Walter F."/>
            <person name="Albersmeier A."/>
            <person name="Kalinowski J."/>
            <person name="Ruckert C."/>
        </authorList>
    </citation>
    <scope>NUCLEOTIDE SEQUENCE</scope>
    <source>
        <strain evidence="2">JCM 13583</strain>
    </source>
</reference>
<gene>
    <name evidence="2" type="ORF">GCM10007108_15730</name>
</gene>
<dbReference type="EMBL" id="BMNY01000003">
    <property type="protein sequence ID" value="GGM78432.1"/>
    <property type="molecule type" value="Genomic_DNA"/>
</dbReference>
<name>A0AA37FA75_9ARCH</name>
<evidence type="ECO:0000313" key="2">
    <source>
        <dbReference type="EMBL" id="GGM78432.1"/>
    </source>
</evidence>
<feature type="transmembrane region" description="Helical" evidence="1">
    <location>
        <begin position="38"/>
        <end position="58"/>
    </location>
</feature>
<feature type="transmembrane region" description="Helical" evidence="1">
    <location>
        <begin position="64"/>
        <end position="83"/>
    </location>
</feature>
<dbReference type="RefSeq" id="WP_188681699.1">
    <property type="nucleotide sequence ID" value="NZ_BMNY01000003.1"/>
</dbReference>
<evidence type="ECO:0008006" key="4">
    <source>
        <dbReference type="Google" id="ProtNLM"/>
    </source>
</evidence>
<dbReference type="InterPro" id="IPR031594">
    <property type="entry name" value="OFeT_1"/>
</dbReference>
<dbReference type="Proteomes" id="UP000632195">
    <property type="component" value="Unassembled WGS sequence"/>
</dbReference>